<dbReference type="InParanoid" id="G2Y8E9"/>
<dbReference type="Proteomes" id="UP000008177">
    <property type="component" value="Unplaced contigs"/>
</dbReference>
<gene>
    <name evidence="2" type="ORF">BofuT4_P032870.1</name>
</gene>
<accession>G2Y8E9</accession>
<dbReference type="AlphaFoldDB" id="G2Y8E9"/>
<feature type="region of interest" description="Disordered" evidence="1">
    <location>
        <begin position="17"/>
        <end position="56"/>
    </location>
</feature>
<name>G2Y8E9_BOTF4</name>
<organism evidence="2 3">
    <name type="scientific">Botryotinia fuckeliana (strain T4)</name>
    <name type="common">Noble rot fungus</name>
    <name type="synonym">Botrytis cinerea</name>
    <dbReference type="NCBI Taxonomy" id="999810"/>
    <lineage>
        <taxon>Eukaryota</taxon>
        <taxon>Fungi</taxon>
        <taxon>Dikarya</taxon>
        <taxon>Ascomycota</taxon>
        <taxon>Pezizomycotina</taxon>
        <taxon>Leotiomycetes</taxon>
        <taxon>Helotiales</taxon>
        <taxon>Sclerotiniaceae</taxon>
        <taxon>Botrytis</taxon>
    </lineage>
</organism>
<evidence type="ECO:0000256" key="1">
    <source>
        <dbReference type="SAM" id="MobiDB-lite"/>
    </source>
</evidence>
<evidence type="ECO:0000313" key="3">
    <source>
        <dbReference type="Proteomes" id="UP000008177"/>
    </source>
</evidence>
<dbReference type="HOGENOM" id="CLU_2249701_0_0_1"/>
<dbReference type="EMBL" id="FQ790297">
    <property type="protein sequence ID" value="CCD48877.1"/>
    <property type="molecule type" value="Genomic_DNA"/>
</dbReference>
<proteinExistence type="predicted"/>
<protein>
    <submittedName>
        <fullName evidence="2">Uncharacterized protein</fullName>
    </submittedName>
</protein>
<feature type="compositionally biased region" description="Basic residues" evidence="1">
    <location>
        <begin position="30"/>
        <end position="44"/>
    </location>
</feature>
<reference evidence="3" key="1">
    <citation type="journal article" date="2011" name="PLoS Genet.">
        <title>Genomic analysis of the necrotrophic fungal pathogens Sclerotinia sclerotiorum and Botrytis cinerea.</title>
        <authorList>
            <person name="Amselem J."/>
            <person name="Cuomo C.A."/>
            <person name="van Kan J.A."/>
            <person name="Viaud M."/>
            <person name="Benito E.P."/>
            <person name="Couloux A."/>
            <person name="Coutinho P.M."/>
            <person name="de Vries R.P."/>
            <person name="Dyer P.S."/>
            <person name="Fillinger S."/>
            <person name="Fournier E."/>
            <person name="Gout L."/>
            <person name="Hahn M."/>
            <person name="Kohn L."/>
            <person name="Lapalu N."/>
            <person name="Plummer K.M."/>
            <person name="Pradier J.M."/>
            <person name="Quevillon E."/>
            <person name="Sharon A."/>
            <person name="Simon A."/>
            <person name="ten Have A."/>
            <person name="Tudzynski B."/>
            <person name="Tudzynski P."/>
            <person name="Wincker P."/>
            <person name="Andrew M."/>
            <person name="Anthouard V."/>
            <person name="Beever R.E."/>
            <person name="Beffa R."/>
            <person name="Benoit I."/>
            <person name="Bouzid O."/>
            <person name="Brault B."/>
            <person name="Chen Z."/>
            <person name="Choquer M."/>
            <person name="Collemare J."/>
            <person name="Cotton P."/>
            <person name="Danchin E.G."/>
            <person name="Da Silva C."/>
            <person name="Gautier A."/>
            <person name="Giraud C."/>
            <person name="Giraud T."/>
            <person name="Gonzalez C."/>
            <person name="Grossetete S."/>
            <person name="Guldener U."/>
            <person name="Henrissat B."/>
            <person name="Howlett B.J."/>
            <person name="Kodira C."/>
            <person name="Kretschmer M."/>
            <person name="Lappartient A."/>
            <person name="Leroch M."/>
            <person name="Levis C."/>
            <person name="Mauceli E."/>
            <person name="Neuveglise C."/>
            <person name="Oeser B."/>
            <person name="Pearson M."/>
            <person name="Poulain J."/>
            <person name="Poussereau N."/>
            <person name="Quesneville H."/>
            <person name="Rascle C."/>
            <person name="Schumacher J."/>
            <person name="Segurens B."/>
            <person name="Sexton A."/>
            <person name="Silva E."/>
            <person name="Sirven C."/>
            <person name="Soanes D.M."/>
            <person name="Talbot N.J."/>
            <person name="Templeton M."/>
            <person name="Yandava C."/>
            <person name="Yarden O."/>
            <person name="Zeng Q."/>
            <person name="Rollins J.A."/>
            <person name="Lebrun M.H."/>
            <person name="Dickman M."/>
        </authorList>
    </citation>
    <scope>NUCLEOTIDE SEQUENCE [LARGE SCALE GENOMIC DNA]</scope>
    <source>
        <strain evidence="3">T4</strain>
    </source>
</reference>
<sequence length="104" mass="12333">MSPFFLTHSGASYPRKNHRQVLKYSQLSSRTRREKPIRRRKPKNRVSDRHAQTSRFKIHYQGETKGKLVVLCISHEMTPRVTVHMWRCVWPKLSSSYIVIGREA</sequence>
<evidence type="ECO:0000313" key="2">
    <source>
        <dbReference type="EMBL" id="CCD48877.1"/>
    </source>
</evidence>